<dbReference type="Pfam" id="PF08279">
    <property type="entry name" value="HTH_11"/>
    <property type="match status" value="1"/>
</dbReference>
<dbReference type="GO" id="GO:0008982">
    <property type="term" value="F:protein-N(PI)-phosphohistidine-sugar phosphotransferase activity"/>
    <property type="evidence" value="ECO:0007669"/>
    <property type="project" value="InterPro"/>
</dbReference>
<keyword evidence="1" id="KW-0677">Repeat</keyword>
<comment type="caution">
    <text evidence="6">The sequence shown here is derived from an EMBL/GenBank/DDBJ whole genome shotgun (WGS) entry which is preliminary data.</text>
</comment>
<dbReference type="Proteomes" id="UP000247005">
    <property type="component" value="Unassembled WGS sequence"/>
</dbReference>
<dbReference type="PANTHER" id="PTHR30185">
    <property type="entry name" value="CRYPTIC BETA-GLUCOSIDE BGL OPERON ANTITERMINATOR"/>
    <property type="match status" value="1"/>
</dbReference>
<dbReference type="InterPro" id="IPR036388">
    <property type="entry name" value="WH-like_DNA-bd_sf"/>
</dbReference>
<proteinExistence type="predicted"/>
<feature type="domain" description="PTS EIIB type-2" evidence="3">
    <location>
        <begin position="404"/>
        <end position="493"/>
    </location>
</feature>
<evidence type="ECO:0000313" key="5">
    <source>
        <dbReference type="EMBL" id="POP42670.1"/>
    </source>
</evidence>
<dbReference type="Gene3D" id="1.10.1790.10">
    <property type="entry name" value="PRD domain"/>
    <property type="match status" value="1"/>
</dbReference>
<dbReference type="InterPro" id="IPR011608">
    <property type="entry name" value="PRD"/>
</dbReference>
<dbReference type="PROSITE" id="PS00372">
    <property type="entry name" value="PTS_EIIA_TYPE_2_HIS"/>
    <property type="match status" value="1"/>
</dbReference>
<evidence type="ECO:0000259" key="3">
    <source>
        <dbReference type="PROSITE" id="PS51099"/>
    </source>
</evidence>
<dbReference type="SUPFAM" id="SSF63520">
    <property type="entry name" value="PTS-regulatory domain, PRD"/>
    <property type="match status" value="1"/>
</dbReference>
<dbReference type="Proteomes" id="UP000237073">
    <property type="component" value="Unassembled WGS sequence"/>
</dbReference>
<evidence type="ECO:0000259" key="4">
    <source>
        <dbReference type="PROSITE" id="PS51372"/>
    </source>
</evidence>
<evidence type="ECO:0000259" key="2">
    <source>
        <dbReference type="PROSITE" id="PS51094"/>
    </source>
</evidence>
<dbReference type="SUPFAM" id="SSF55804">
    <property type="entry name" value="Phoshotransferase/anion transport protein"/>
    <property type="match status" value="1"/>
</dbReference>
<keyword evidence="7" id="KW-1185">Reference proteome</keyword>
<dbReference type="InterPro" id="IPR016152">
    <property type="entry name" value="PTrfase/Anion_transptr"/>
</dbReference>
<dbReference type="OrthoDB" id="6628642at2"/>
<accession>A0A2P5GL47</accession>
<evidence type="ECO:0000256" key="1">
    <source>
        <dbReference type="ARBA" id="ARBA00022737"/>
    </source>
</evidence>
<name>A0A2P5GL47_9ENTR</name>
<evidence type="ECO:0000313" key="6">
    <source>
        <dbReference type="EMBL" id="POP45746.1"/>
    </source>
</evidence>
<gene>
    <name evidence="6" type="ORF">CHU32_19050</name>
    <name evidence="5" type="ORF">CHU33_18675</name>
</gene>
<evidence type="ECO:0000313" key="7">
    <source>
        <dbReference type="Proteomes" id="UP000237073"/>
    </source>
</evidence>
<dbReference type="InterPro" id="IPR002178">
    <property type="entry name" value="PTS_EIIA_type-2_dom"/>
</dbReference>
<dbReference type="Pfam" id="PF00874">
    <property type="entry name" value="PRD"/>
    <property type="match status" value="1"/>
</dbReference>
<dbReference type="InterPro" id="IPR013011">
    <property type="entry name" value="PTS_EIIB_2"/>
</dbReference>
<dbReference type="InterPro" id="IPR036634">
    <property type="entry name" value="PRD_sf"/>
</dbReference>
<dbReference type="PROSITE" id="PS51094">
    <property type="entry name" value="PTS_EIIA_TYPE_2"/>
    <property type="match status" value="1"/>
</dbReference>
<dbReference type="Gene3D" id="3.40.930.10">
    <property type="entry name" value="Mannitol-specific EII, Chain A"/>
    <property type="match status" value="1"/>
</dbReference>
<dbReference type="EMBL" id="PQGD01000016">
    <property type="protein sequence ID" value="POP45746.1"/>
    <property type="molecule type" value="Genomic_DNA"/>
</dbReference>
<protein>
    <submittedName>
        <fullName evidence="6">Transcription antiterminator BglG</fullName>
    </submittedName>
</protein>
<reference evidence="7 8" key="1">
    <citation type="submission" date="2018-01" db="EMBL/GenBank/DDBJ databases">
        <title>Superficieibacter electus gen. nov., sp. nov., an extended-spectrum beta-lactamase possessing member of the Enterobacteriaceae family, isolated from intensive care unit surfaces.</title>
        <authorList>
            <person name="Potter R.F."/>
            <person name="D'Souza A.W."/>
        </authorList>
    </citation>
    <scope>NUCLEOTIDE SEQUENCE [LARGE SCALE GENOMIC DNA]</scope>
    <source>
        <strain evidence="6 8">BP-1</strain>
        <strain evidence="5 7">BP-2</strain>
    </source>
</reference>
<evidence type="ECO:0000313" key="8">
    <source>
        <dbReference type="Proteomes" id="UP000247005"/>
    </source>
</evidence>
<dbReference type="PROSITE" id="PS51099">
    <property type="entry name" value="PTS_EIIB_TYPE_2"/>
    <property type="match status" value="1"/>
</dbReference>
<dbReference type="AlphaFoldDB" id="A0A2P5GL47"/>
<sequence>MAPFPYQRLAYLFNAIQAETLPQEELAKRFAVSSRTIRTDITLLNEILLEYGAHIHYERGAGYRLVIGASTDVAALSQAANEVKPLPRTSKARVWRLLVRFLTDPMPVKLDEIADEWFVSRGTLQQDMLEVRAFFEKYPLMLETRPRHGIHVSGAESAIRNCISDIFCQMGGGENKIEVQSAMRAYLGNIDLDDIEKILQNCFDRFDIKLSHDALRVLSINCAVSIKRISTAHEIVEWEVSDIDTVVKQASHEIIQGLSRYLGNAFSAAEVTWLQIQIAARRIIVSSSQVRGEINSLEITDSIFNYIKRVYNYDLRHDTKLHHDLTMHLVAMFTRVKYQVSTANPLLEDIKKYYPFAWDVTLSAMAEIESAIPYTLSVDELGYLAIHIGVGLERNYSAGFVRYPCVLIVSDSGNAVQRMIEAKILRQFPQIIVQRMISLREYELLDAIDEDFIISTVRLAEKNRPAVNVALFPTPYQIEQIGRLVMVDRTRPWLLARFFDEKRFMIVRGPMTQGALFRQGCNLLKAQGYINDDFYPSLLERESITSTMLGEGIAIPHALGLRAKKTAVITILAPNGIAWSNKGEVAYVIFLLAICKEDSEEAMGIYDLFMTFVREKATRRLINSQNFSDFQLIAQDSFGRSI</sequence>
<dbReference type="Pfam" id="PF00359">
    <property type="entry name" value="PTS_EIIA_2"/>
    <property type="match status" value="1"/>
</dbReference>
<dbReference type="InterPro" id="IPR050661">
    <property type="entry name" value="BglG_antiterminators"/>
</dbReference>
<feature type="domain" description="PRD" evidence="4">
    <location>
        <begin position="291"/>
        <end position="398"/>
    </location>
</feature>
<dbReference type="GO" id="GO:0009401">
    <property type="term" value="P:phosphoenolpyruvate-dependent sugar phosphotransferase system"/>
    <property type="evidence" value="ECO:0007669"/>
    <property type="project" value="InterPro"/>
</dbReference>
<organism evidence="6 8">
    <name type="scientific">Superficieibacter electus</name>
    <dbReference type="NCBI Taxonomy" id="2022662"/>
    <lineage>
        <taxon>Bacteria</taxon>
        <taxon>Pseudomonadati</taxon>
        <taxon>Pseudomonadota</taxon>
        <taxon>Gammaproteobacteria</taxon>
        <taxon>Enterobacterales</taxon>
        <taxon>Enterobacteriaceae</taxon>
        <taxon>Superficieibacter</taxon>
    </lineage>
</organism>
<dbReference type="CDD" id="cd05568">
    <property type="entry name" value="PTS_IIB_bgl_like"/>
    <property type="match status" value="1"/>
</dbReference>
<dbReference type="PROSITE" id="PS51372">
    <property type="entry name" value="PRD_2"/>
    <property type="match status" value="1"/>
</dbReference>
<dbReference type="PANTHER" id="PTHR30185:SF13">
    <property type="entry name" value="LICABCH OPERON REGULATOR-RELATED"/>
    <property type="match status" value="1"/>
</dbReference>
<dbReference type="GO" id="GO:0006355">
    <property type="term" value="P:regulation of DNA-templated transcription"/>
    <property type="evidence" value="ECO:0007669"/>
    <property type="project" value="InterPro"/>
</dbReference>
<dbReference type="EMBL" id="PQGE01000018">
    <property type="protein sequence ID" value="POP42670.1"/>
    <property type="molecule type" value="Genomic_DNA"/>
</dbReference>
<feature type="domain" description="PTS EIIA type-2" evidence="2">
    <location>
        <begin position="497"/>
        <end position="637"/>
    </location>
</feature>
<dbReference type="Gene3D" id="1.10.10.10">
    <property type="entry name" value="Winged helix-like DNA-binding domain superfamily/Winged helix DNA-binding domain"/>
    <property type="match status" value="1"/>
</dbReference>
<dbReference type="RefSeq" id="WP_103677581.1">
    <property type="nucleotide sequence ID" value="NZ_PQGD01000016.1"/>
</dbReference>
<dbReference type="InterPro" id="IPR013196">
    <property type="entry name" value="HTH_11"/>
</dbReference>